<feature type="compositionally biased region" description="Polar residues" evidence="5">
    <location>
        <begin position="352"/>
        <end position="368"/>
    </location>
</feature>
<dbReference type="GO" id="GO:0008270">
    <property type="term" value="F:zinc ion binding"/>
    <property type="evidence" value="ECO:0007669"/>
    <property type="project" value="UniProtKB-KW"/>
</dbReference>
<dbReference type="SUPFAM" id="SSF57850">
    <property type="entry name" value="RING/U-box"/>
    <property type="match status" value="1"/>
</dbReference>
<dbReference type="SMART" id="SM00064">
    <property type="entry name" value="FYVE"/>
    <property type="match status" value="1"/>
</dbReference>
<keyword evidence="1" id="KW-0479">Metal-binding</keyword>
<feature type="region of interest" description="Disordered" evidence="5">
    <location>
        <begin position="1"/>
        <end position="42"/>
    </location>
</feature>
<feature type="region of interest" description="Disordered" evidence="5">
    <location>
        <begin position="335"/>
        <end position="368"/>
    </location>
</feature>
<feature type="compositionally biased region" description="Low complexity" evidence="5">
    <location>
        <begin position="143"/>
        <end position="153"/>
    </location>
</feature>
<dbReference type="PROSITE" id="PS50089">
    <property type="entry name" value="ZF_RING_2"/>
    <property type="match status" value="1"/>
</dbReference>
<evidence type="ECO:0000256" key="3">
    <source>
        <dbReference type="ARBA" id="ARBA00022833"/>
    </source>
</evidence>
<keyword evidence="3" id="KW-0862">Zinc</keyword>
<dbReference type="EMBL" id="MU860173">
    <property type="protein sequence ID" value="KAK4236758.1"/>
    <property type="molecule type" value="Genomic_DNA"/>
</dbReference>
<proteinExistence type="predicted"/>
<feature type="compositionally biased region" description="Basic and acidic residues" evidence="5">
    <location>
        <begin position="69"/>
        <end position="85"/>
    </location>
</feature>
<accession>A0AAN7C7B3</accession>
<dbReference type="CDD" id="cd16489">
    <property type="entry name" value="mRING-CH-C4HC2H_ZNRF"/>
    <property type="match status" value="1"/>
</dbReference>
<dbReference type="SMART" id="SM00184">
    <property type="entry name" value="RING"/>
    <property type="match status" value="1"/>
</dbReference>
<feature type="region of interest" description="Disordered" evidence="5">
    <location>
        <begin position="69"/>
        <end position="241"/>
    </location>
</feature>
<evidence type="ECO:0000313" key="8">
    <source>
        <dbReference type="EMBL" id="KAK4236758.1"/>
    </source>
</evidence>
<feature type="compositionally biased region" description="Low complexity" evidence="5">
    <location>
        <begin position="531"/>
        <end position="540"/>
    </location>
</feature>
<dbReference type="AlphaFoldDB" id="A0AAN7C7B3"/>
<evidence type="ECO:0000259" key="6">
    <source>
        <dbReference type="PROSITE" id="PS50089"/>
    </source>
</evidence>
<dbReference type="InterPro" id="IPR000306">
    <property type="entry name" value="Znf_FYVE"/>
</dbReference>
<dbReference type="Gene3D" id="3.30.40.10">
    <property type="entry name" value="Zinc/RING finger domain, C3HC4 (zinc finger)"/>
    <property type="match status" value="2"/>
</dbReference>
<sequence length="619" mass="66845">MATAEAGGSPQQPHVPMEVHRNSQPSTSFSPSNGSDGLHPNLPAVCRWRTARYHDQECSRYFDCPSHTVERALSDGGHGREHEEQQDMEPQDDQPVSPLSEEGSESEDTLRARSPSPDVPVAAGEATNTSMEAPRIAEEGPERGSSGPSSTSPAFLVNNQPLRIRPRAGSARPEATGNDSGDGGGGMPRSPGPVPMRRSSGVLPRSQLADRPAAGPASPTRLVSGPSPSPSTPAEHSSPSEVVLPRWQPDSEVTYCPFCGTQFSFFVRKHHCRKCGRVVCNSCSPHRITIPYQFIVRPPGVPPPVPQSGPLSLLDSQGWYPGFGGGEKVRLCNPCVPDPNTAPPQAQAEPARTQNNPRPRVQTDNNPPSYRWGVYFASGLPQDAQLRGRSVTVQPGTMSSPQPHFPPTRSAESRILWGTPPVYHRSPTTSQTPHLYSGIISRYRSTLDAGDRGGPSTMAGPSSSSSTSTSRRLPHAFAPRPQIPEEDECPVCHRELPPRTLPNFESLREAHINNCITAHSRYGGRGGGGSSTSTGATLSGGEDELPPVPARRTGMFPYTATEKDCVDSAECSICLEEFEVGVAMARLECLCRFHRACINAWWERHPGRCPMHQHDGFGY</sequence>
<reference evidence="8" key="2">
    <citation type="submission" date="2023-05" db="EMBL/GenBank/DDBJ databases">
        <authorList>
            <consortium name="Lawrence Berkeley National Laboratory"/>
            <person name="Steindorff A."/>
            <person name="Hensen N."/>
            <person name="Bonometti L."/>
            <person name="Westerberg I."/>
            <person name="Brannstrom I.O."/>
            <person name="Guillou S."/>
            <person name="Cros-Aarteil S."/>
            <person name="Calhoun S."/>
            <person name="Haridas S."/>
            <person name="Kuo A."/>
            <person name="Mondo S."/>
            <person name="Pangilinan J."/>
            <person name="Riley R."/>
            <person name="Labutti K."/>
            <person name="Andreopoulos B."/>
            <person name="Lipzen A."/>
            <person name="Chen C."/>
            <person name="Yanf M."/>
            <person name="Daum C."/>
            <person name="Ng V."/>
            <person name="Clum A."/>
            <person name="Ohm R."/>
            <person name="Martin F."/>
            <person name="Silar P."/>
            <person name="Natvig D."/>
            <person name="Lalanne C."/>
            <person name="Gautier V."/>
            <person name="Ament-Velasquez S.L."/>
            <person name="Kruys A."/>
            <person name="Hutchinson M.I."/>
            <person name="Powell A.J."/>
            <person name="Barry K."/>
            <person name="Miller A.N."/>
            <person name="Grigoriev I.V."/>
            <person name="Debuchy R."/>
            <person name="Gladieux P."/>
            <person name="Thoren M.H."/>
            <person name="Johannesson H."/>
        </authorList>
    </citation>
    <scope>NUCLEOTIDE SEQUENCE</scope>
    <source>
        <strain evidence="8">CBS 532.94</strain>
    </source>
</reference>
<reference evidence="8" key="1">
    <citation type="journal article" date="2023" name="Mol. Phylogenet. Evol.">
        <title>Genome-scale phylogeny and comparative genomics of the fungal order Sordariales.</title>
        <authorList>
            <person name="Hensen N."/>
            <person name="Bonometti L."/>
            <person name="Westerberg I."/>
            <person name="Brannstrom I.O."/>
            <person name="Guillou S."/>
            <person name="Cros-Aarteil S."/>
            <person name="Calhoun S."/>
            <person name="Haridas S."/>
            <person name="Kuo A."/>
            <person name="Mondo S."/>
            <person name="Pangilinan J."/>
            <person name="Riley R."/>
            <person name="LaButti K."/>
            <person name="Andreopoulos B."/>
            <person name="Lipzen A."/>
            <person name="Chen C."/>
            <person name="Yan M."/>
            <person name="Daum C."/>
            <person name="Ng V."/>
            <person name="Clum A."/>
            <person name="Steindorff A."/>
            <person name="Ohm R.A."/>
            <person name="Martin F."/>
            <person name="Silar P."/>
            <person name="Natvig D.O."/>
            <person name="Lalanne C."/>
            <person name="Gautier V."/>
            <person name="Ament-Velasquez S.L."/>
            <person name="Kruys A."/>
            <person name="Hutchinson M.I."/>
            <person name="Powell A.J."/>
            <person name="Barry K."/>
            <person name="Miller A.N."/>
            <person name="Grigoriev I.V."/>
            <person name="Debuchy R."/>
            <person name="Gladieux P."/>
            <person name="Hiltunen Thoren M."/>
            <person name="Johannesson H."/>
        </authorList>
    </citation>
    <scope>NUCLEOTIDE SEQUENCE</scope>
    <source>
        <strain evidence="8">CBS 532.94</strain>
    </source>
</reference>
<evidence type="ECO:0000256" key="4">
    <source>
        <dbReference type="PROSITE-ProRule" id="PRU00175"/>
    </source>
</evidence>
<dbReference type="SUPFAM" id="SSF57903">
    <property type="entry name" value="FYVE/PHD zinc finger"/>
    <property type="match status" value="1"/>
</dbReference>
<dbReference type="PROSITE" id="PS50178">
    <property type="entry name" value="ZF_FYVE"/>
    <property type="match status" value="1"/>
</dbReference>
<feature type="compositionally biased region" description="Polar residues" evidence="5">
    <location>
        <begin position="22"/>
        <end position="35"/>
    </location>
</feature>
<dbReference type="Proteomes" id="UP001303760">
    <property type="component" value="Unassembled WGS sequence"/>
</dbReference>
<dbReference type="InterPro" id="IPR013083">
    <property type="entry name" value="Znf_RING/FYVE/PHD"/>
</dbReference>
<dbReference type="InterPro" id="IPR011011">
    <property type="entry name" value="Znf_FYVE_PHD"/>
</dbReference>
<evidence type="ECO:0000256" key="5">
    <source>
        <dbReference type="SAM" id="MobiDB-lite"/>
    </source>
</evidence>
<feature type="region of interest" description="Disordered" evidence="5">
    <location>
        <begin position="446"/>
        <end position="474"/>
    </location>
</feature>
<dbReference type="InterPro" id="IPR017455">
    <property type="entry name" value="Znf_FYVE-rel"/>
</dbReference>
<evidence type="ECO:0000259" key="7">
    <source>
        <dbReference type="PROSITE" id="PS50178"/>
    </source>
</evidence>
<evidence type="ECO:0008006" key="10">
    <source>
        <dbReference type="Google" id="ProtNLM"/>
    </source>
</evidence>
<keyword evidence="9" id="KW-1185">Reference proteome</keyword>
<keyword evidence="2 4" id="KW-0863">Zinc-finger</keyword>
<comment type="caution">
    <text evidence="8">The sequence shown here is derived from an EMBL/GenBank/DDBJ whole genome shotgun (WGS) entry which is preliminary data.</text>
</comment>
<evidence type="ECO:0000256" key="2">
    <source>
        <dbReference type="ARBA" id="ARBA00022771"/>
    </source>
</evidence>
<gene>
    <name evidence="8" type="ORF">C8A03DRAFT_45286</name>
</gene>
<feature type="domain" description="FYVE-type" evidence="7">
    <location>
        <begin position="250"/>
        <end position="340"/>
    </location>
</feature>
<dbReference type="PANTHER" id="PTHR23164:SF30">
    <property type="entry name" value="EARLY ENDOSOME ANTIGEN 1"/>
    <property type="match status" value="1"/>
</dbReference>
<protein>
    <recommendedName>
        <fullName evidence="10">FYVE-domain-containing protein</fullName>
    </recommendedName>
</protein>
<dbReference type="InterPro" id="IPR001841">
    <property type="entry name" value="Znf_RING"/>
</dbReference>
<feature type="domain" description="RING-type" evidence="6">
    <location>
        <begin position="571"/>
        <end position="613"/>
    </location>
</feature>
<feature type="region of interest" description="Disordered" evidence="5">
    <location>
        <begin position="523"/>
        <end position="550"/>
    </location>
</feature>
<organism evidence="8 9">
    <name type="scientific">Achaetomium macrosporum</name>
    <dbReference type="NCBI Taxonomy" id="79813"/>
    <lineage>
        <taxon>Eukaryota</taxon>
        <taxon>Fungi</taxon>
        <taxon>Dikarya</taxon>
        <taxon>Ascomycota</taxon>
        <taxon>Pezizomycotina</taxon>
        <taxon>Sordariomycetes</taxon>
        <taxon>Sordariomycetidae</taxon>
        <taxon>Sordariales</taxon>
        <taxon>Chaetomiaceae</taxon>
        <taxon>Achaetomium</taxon>
    </lineage>
</organism>
<evidence type="ECO:0000313" key="9">
    <source>
        <dbReference type="Proteomes" id="UP001303760"/>
    </source>
</evidence>
<name>A0AAN7C7B3_9PEZI</name>
<dbReference type="Pfam" id="PF01363">
    <property type="entry name" value="FYVE"/>
    <property type="match status" value="1"/>
</dbReference>
<dbReference type="Pfam" id="PF13639">
    <property type="entry name" value="zf-RING_2"/>
    <property type="match status" value="1"/>
</dbReference>
<evidence type="ECO:0000256" key="1">
    <source>
        <dbReference type="ARBA" id="ARBA00022723"/>
    </source>
</evidence>
<dbReference type="PANTHER" id="PTHR23164">
    <property type="entry name" value="EARLY ENDOSOME ANTIGEN 1"/>
    <property type="match status" value="1"/>
</dbReference>